<evidence type="ECO:0000256" key="1">
    <source>
        <dbReference type="ARBA" id="ARBA00005701"/>
    </source>
</evidence>
<evidence type="ECO:0008006" key="5">
    <source>
        <dbReference type="Google" id="ProtNLM"/>
    </source>
</evidence>
<feature type="compositionally biased region" description="Basic and acidic residues" evidence="2">
    <location>
        <begin position="45"/>
        <end position="56"/>
    </location>
</feature>
<organism evidence="3 4">
    <name type="scientific">Granulosicoccus antarcticus IMCC3135</name>
    <dbReference type="NCBI Taxonomy" id="1192854"/>
    <lineage>
        <taxon>Bacteria</taxon>
        <taxon>Pseudomonadati</taxon>
        <taxon>Pseudomonadota</taxon>
        <taxon>Gammaproteobacteria</taxon>
        <taxon>Chromatiales</taxon>
        <taxon>Granulosicoccaceae</taxon>
        <taxon>Granulosicoccus</taxon>
    </lineage>
</organism>
<reference evidence="3 4" key="1">
    <citation type="submission" date="2016-12" db="EMBL/GenBank/DDBJ databases">
        <authorList>
            <person name="Song W.-J."/>
            <person name="Kurnit D.M."/>
        </authorList>
    </citation>
    <scope>NUCLEOTIDE SEQUENCE [LARGE SCALE GENOMIC DNA]</scope>
    <source>
        <strain evidence="3 4">IMCC3135</strain>
    </source>
</reference>
<feature type="region of interest" description="Disordered" evidence="2">
    <location>
        <begin position="1"/>
        <end position="80"/>
    </location>
</feature>
<keyword evidence="4" id="KW-1185">Reference proteome</keyword>
<dbReference type="PANTHER" id="PTHR28524:SF3">
    <property type="entry name" value="SUCCINATE DEHYDROGENASE ASSEMBLY FACTOR 4, MITOCHONDRIAL"/>
    <property type="match status" value="1"/>
</dbReference>
<name>A0A2Z2NMF6_9GAMM</name>
<dbReference type="OrthoDB" id="8481828at2"/>
<dbReference type="Pfam" id="PF07896">
    <property type="entry name" value="DUF1674"/>
    <property type="match status" value="1"/>
</dbReference>
<sequence length="80" mass="8600">MTTSGNNRSAPENATSVAIAGNDSTQTDPVSPKEHQHVAQNAVAPEHDLSDERPVEHGGQAGLEPTRYGDWEKKGRCTDF</sequence>
<evidence type="ECO:0000256" key="2">
    <source>
        <dbReference type="SAM" id="MobiDB-lite"/>
    </source>
</evidence>
<comment type="similarity">
    <text evidence="1">Belongs to the SDHAF4 family.</text>
</comment>
<feature type="compositionally biased region" description="Basic and acidic residues" evidence="2">
    <location>
        <begin position="67"/>
        <end position="80"/>
    </location>
</feature>
<dbReference type="InterPro" id="IPR012875">
    <property type="entry name" value="SDHF4"/>
</dbReference>
<dbReference type="EMBL" id="CP018632">
    <property type="protein sequence ID" value="ASJ72379.1"/>
    <property type="molecule type" value="Genomic_DNA"/>
</dbReference>
<proteinExistence type="inferred from homology"/>
<feature type="compositionally biased region" description="Polar residues" evidence="2">
    <location>
        <begin position="1"/>
        <end position="29"/>
    </location>
</feature>
<dbReference type="AlphaFoldDB" id="A0A2Z2NMF6"/>
<accession>A0A2Z2NMF6</accession>
<evidence type="ECO:0000313" key="4">
    <source>
        <dbReference type="Proteomes" id="UP000250079"/>
    </source>
</evidence>
<protein>
    <recommendedName>
        <fullName evidence="5">DUF1674 domain-containing protein</fullName>
    </recommendedName>
</protein>
<dbReference type="PANTHER" id="PTHR28524">
    <property type="entry name" value="SUCCINATE DEHYDROGENASE ASSEMBLY FACTOR 4, MITOCHONDRIAL"/>
    <property type="match status" value="1"/>
</dbReference>
<gene>
    <name evidence="3" type="ORF">IMCC3135_11445</name>
</gene>
<dbReference type="Proteomes" id="UP000250079">
    <property type="component" value="Chromosome"/>
</dbReference>
<dbReference type="KEGG" id="gai:IMCC3135_11445"/>
<evidence type="ECO:0000313" key="3">
    <source>
        <dbReference type="EMBL" id="ASJ72379.1"/>
    </source>
</evidence>
<dbReference type="RefSeq" id="WP_088917691.1">
    <property type="nucleotide sequence ID" value="NZ_CP018632.1"/>
</dbReference>